<feature type="transmembrane region" description="Helical" evidence="2">
    <location>
        <begin position="208"/>
        <end position="233"/>
    </location>
</feature>
<evidence type="ECO:0000313" key="3">
    <source>
        <dbReference type="EMBL" id="CAK0861679.1"/>
    </source>
</evidence>
<evidence type="ECO:0000313" key="4">
    <source>
        <dbReference type="Proteomes" id="UP001189429"/>
    </source>
</evidence>
<keyword evidence="2" id="KW-1133">Transmembrane helix</keyword>
<name>A0ABN9UP09_9DINO</name>
<feature type="transmembrane region" description="Helical" evidence="2">
    <location>
        <begin position="143"/>
        <end position="163"/>
    </location>
</feature>
<comment type="caution">
    <text evidence="3">The sequence shown here is derived from an EMBL/GenBank/DDBJ whole genome shotgun (WGS) entry which is preliminary data.</text>
</comment>
<dbReference type="EMBL" id="CAUYUJ010016083">
    <property type="protein sequence ID" value="CAK0861679.1"/>
    <property type="molecule type" value="Genomic_DNA"/>
</dbReference>
<evidence type="ECO:0000256" key="2">
    <source>
        <dbReference type="SAM" id="Phobius"/>
    </source>
</evidence>
<feature type="region of interest" description="Disordered" evidence="1">
    <location>
        <begin position="1"/>
        <end position="65"/>
    </location>
</feature>
<accession>A0ABN9UP09</accession>
<dbReference type="Proteomes" id="UP001189429">
    <property type="component" value="Unassembled WGS sequence"/>
</dbReference>
<feature type="transmembrane region" description="Helical" evidence="2">
    <location>
        <begin position="99"/>
        <end position="123"/>
    </location>
</feature>
<keyword evidence="2" id="KW-0812">Transmembrane</keyword>
<evidence type="ECO:0000256" key="1">
    <source>
        <dbReference type="SAM" id="MobiDB-lite"/>
    </source>
</evidence>
<keyword evidence="2" id="KW-0472">Membrane</keyword>
<proteinExistence type="predicted"/>
<feature type="transmembrane region" description="Helical" evidence="2">
    <location>
        <begin position="175"/>
        <end position="196"/>
    </location>
</feature>
<protein>
    <submittedName>
        <fullName evidence="3">Uncharacterized protein</fullName>
    </submittedName>
</protein>
<organism evidence="3 4">
    <name type="scientific">Prorocentrum cordatum</name>
    <dbReference type="NCBI Taxonomy" id="2364126"/>
    <lineage>
        <taxon>Eukaryota</taxon>
        <taxon>Sar</taxon>
        <taxon>Alveolata</taxon>
        <taxon>Dinophyceae</taxon>
        <taxon>Prorocentrales</taxon>
        <taxon>Prorocentraceae</taxon>
        <taxon>Prorocentrum</taxon>
    </lineage>
</organism>
<feature type="compositionally biased region" description="Pro residues" evidence="1">
    <location>
        <begin position="1"/>
        <end position="22"/>
    </location>
</feature>
<sequence length="361" mass="38765">MAAAPPPHSSPPRPCDPGPPPQFLGRPARLEAAGEPDGAEPRRRPEPPQGPRTRASEGAPAGGVRATPAALLSPQLPAVSEQPESDSDDGTQEDDRRLFVAWVVLFALALLALGALLAVYLATARPCWNDGLRNGREYWAVSWPYFALAAPTSLAFAAWGVSVRRRSRPVPLHAWTRRSGACTSVAAVAWLALPILDPGCHGAAGAAWRAVCLGLVYGAHLTTMCIPCHVVGLRLRSLRRLRMARLARAILIFGIAGRLACGAAWLTLFPLGWPGPDGGLVIAALHHLRLVGMMIAVFSVTVTTCCGTVGLLIASRARHWARRTRVGSELGSPHCRFYRCETPADVCGRLLLDTDQRRRLR</sequence>
<reference evidence="3" key="1">
    <citation type="submission" date="2023-10" db="EMBL/GenBank/DDBJ databases">
        <authorList>
            <person name="Chen Y."/>
            <person name="Shah S."/>
            <person name="Dougan E. K."/>
            <person name="Thang M."/>
            <person name="Chan C."/>
        </authorList>
    </citation>
    <scope>NUCLEOTIDE SEQUENCE [LARGE SCALE GENOMIC DNA]</scope>
</reference>
<feature type="transmembrane region" description="Helical" evidence="2">
    <location>
        <begin position="245"/>
        <end position="268"/>
    </location>
</feature>
<gene>
    <name evidence="3" type="ORF">PCOR1329_LOCUS50280</name>
</gene>
<feature type="transmembrane region" description="Helical" evidence="2">
    <location>
        <begin position="288"/>
        <end position="314"/>
    </location>
</feature>
<keyword evidence="4" id="KW-1185">Reference proteome</keyword>